<gene>
    <name evidence="2" type="primary">ANKRD17</name>
    <name evidence="2" type="ORF">SNEC2469_LOCUS493</name>
</gene>
<dbReference type="AlphaFoldDB" id="A0A812IVF7"/>
<feature type="compositionally biased region" description="Basic and acidic residues" evidence="1">
    <location>
        <begin position="194"/>
        <end position="203"/>
    </location>
</feature>
<dbReference type="Proteomes" id="UP000601435">
    <property type="component" value="Unassembled WGS sequence"/>
</dbReference>
<sequence length="672" mass="73717">MASSGQQSRAGSRDVPLNIAICIDMEPKFGPVLLPLTIETPPMQLRFLKILGDVLEACRHGAVCRENDRISFKQAVDKARTISANSVFNSKIRRGFTTPTGPRLAPTELQERQDHKMPPPRTKSLHGPAHMLTQIGGNIEMNPIAESSEEDSLESSNEKPPVRAVTVGHLAPPEDKQVHRPRSLGDLPAFDLAEQERSDDENSPRLSLPGDASSDEESGSPLWNYAAAWLNGSQKQGLKLVRVQTMSFPRVAFAAALFGVSVLSYGPCDSQEEDDDSAMLMHSAHIRNSSISCNTVRMYRHCVRSTTTKVKGASRDHDDLAHYTDLPLPDWNTPMKWCTDQGSALIKSEGKKLRQREPKMDLSRLKVVVDTDQRDAITANSLLQGLAGQGEIFAARVEYFPVLFNAFKPGAGASVCKSPSQQLMTAQKQQRLDTTPMPMGVGLAHDMNQTRYNEVLELFETLFGVGAAGSLKQMANPPVIDNQTGQLKGAPVVLKLLATNLIFAYASNITIATHVPASRDQIFELSAWIHWQRRIAQVPALLVPKKACGALSIIAMLLGKPRQKHAIYVGHDSDLDALAHFFQITWKAPPFPAWKPTPPGSSLRFTSLGDSTALVHFTYQVFDSSDDPDVKVVPTLPGRVSLFEVKAFIETQITEFAGEECLKVCTSLSANM</sequence>
<dbReference type="SUPFAM" id="SSF53254">
    <property type="entry name" value="Phosphoglycerate mutase-like"/>
    <property type="match status" value="1"/>
</dbReference>
<reference evidence="2" key="1">
    <citation type="submission" date="2021-02" db="EMBL/GenBank/DDBJ databases">
        <authorList>
            <person name="Dougan E. K."/>
            <person name="Rhodes N."/>
            <person name="Thang M."/>
            <person name="Chan C."/>
        </authorList>
    </citation>
    <scope>NUCLEOTIDE SEQUENCE</scope>
</reference>
<evidence type="ECO:0000256" key="1">
    <source>
        <dbReference type="SAM" id="MobiDB-lite"/>
    </source>
</evidence>
<dbReference type="Gene3D" id="3.40.50.1240">
    <property type="entry name" value="Phosphoglycerate mutase-like"/>
    <property type="match status" value="1"/>
</dbReference>
<dbReference type="OrthoDB" id="412659at2759"/>
<accession>A0A812IVF7</accession>
<proteinExistence type="predicted"/>
<feature type="region of interest" description="Disordered" evidence="1">
    <location>
        <begin position="93"/>
        <end position="128"/>
    </location>
</feature>
<dbReference type="InterPro" id="IPR029033">
    <property type="entry name" value="His_PPase_superfam"/>
</dbReference>
<name>A0A812IVF7_9DINO</name>
<feature type="region of interest" description="Disordered" evidence="1">
    <location>
        <begin position="194"/>
        <end position="219"/>
    </location>
</feature>
<comment type="caution">
    <text evidence="2">The sequence shown here is derived from an EMBL/GenBank/DDBJ whole genome shotgun (WGS) entry which is preliminary data.</text>
</comment>
<dbReference type="EMBL" id="CAJNJA010002826">
    <property type="protein sequence ID" value="CAE7171057.1"/>
    <property type="molecule type" value="Genomic_DNA"/>
</dbReference>
<organism evidence="2 3">
    <name type="scientific">Symbiodinium necroappetens</name>
    <dbReference type="NCBI Taxonomy" id="1628268"/>
    <lineage>
        <taxon>Eukaryota</taxon>
        <taxon>Sar</taxon>
        <taxon>Alveolata</taxon>
        <taxon>Dinophyceae</taxon>
        <taxon>Suessiales</taxon>
        <taxon>Symbiodiniaceae</taxon>
        <taxon>Symbiodinium</taxon>
    </lineage>
</organism>
<evidence type="ECO:0000313" key="2">
    <source>
        <dbReference type="EMBL" id="CAE7171057.1"/>
    </source>
</evidence>
<keyword evidence="3" id="KW-1185">Reference proteome</keyword>
<protein>
    <submittedName>
        <fullName evidence="2">ANKRD17 protein</fullName>
    </submittedName>
</protein>
<evidence type="ECO:0000313" key="3">
    <source>
        <dbReference type="Proteomes" id="UP000601435"/>
    </source>
</evidence>